<dbReference type="EMBL" id="LNQE01000596">
    <property type="protein sequence ID" value="KUG25804.1"/>
    <property type="molecule type" value="Genomic_DNA"/>
</dbReference>
<dbReference type="AlphaFoldDB" id="A0A0W8FYA1"/>
<organism evidence="1">
    <name type="scientific">hydrocarbon metagenome</name>
    <dbReference type="NCBI Taxonomy" id="938273"/>
    <lineage>
        <taxon>unclassified sequences</taxon>
        <taxon>metagenomes</taxon>
        <taxon>ecological metagenomes</taxon>
    </lineage>
</organism>
<comment type="caution">
    <text evidence="1">The sequence shown here is derived from an EMBL/GenBank/DDBJ whole genome shotgun (WGS) entry which is preliminary data.</text>
</comment>
<sequence>MRIKFISIFLLLLVFSQIAVSFTGKSNSIVRKPDVISFTISETADQFIQNSNKVNKRFSLRTFEFFSNELDKSLKIDKEKIQFCYYNRILPQELTQAKIFSTFFTSYFSSEV</sequence>
<evidence type="ECO:0000313" key="1">
    <source>
        <dbReference type="EMBL" id="KUG25804.1"/>
    </source>
</evidence>
<name>A0A0W8FYA1_9ZZZZ</name>
<reference evidence="1" key="1">
    <citation type="journal article" date="2015" name="Proc. Natl. Acad. Sci. U.S.A.">
        <title>Networks of energetic and metabolic interactions define dynamics in microbial communities.</title>
        <authorList>
            <person name="Embree M."/>
            <person name="Liu J.K."/>
            <person name="Al-Bassam M.M."/>
            <person name="Zengler K."/>
        </authorList>
    </citation>
    <scope>NUCLEOTIDE SEQUENCE</scope>
</reference>
<gene>
    <name evidence="1" type="ORF">ASZ90_004364</name>
</gene>
<protein>
    <submittedName>
        <fullName evidence="1">Uncharacterized protein</fullName>
    </submittedName>
</protein>
<accession>A0A0W8FYA1</accession>
<proteinExistence type="predicted"/>